<keyword evidence="3" id="KW-1185">Reference proteome</keyword>
<feature type="transmembrane region" description="Helical" evidence="1">
    <location>
        <begin position="32"/>
        <end position="53"/>
    </location>
</feature>
<reference evidence="2" key="2">
    <citation type="submission" date="2020-09" db="EMBL/GenBank/DDBJ databases">
        <authorList>
            <person name="Sun Q."/>
            <person name="Zhou Y."/>
        </authorList>
    </citation>
    <scope>NUCLEOTIDE SEQUENCE</scope>
    <source>
        <strain evidence="2">CGMCC 1.12408</strain>
    </source>
</reference>
<protein>
    <recommendedName>
        <fullName evidence="4">DUF2929 family protein</fullName>
    </recommendedName>
</protein>
<accession>A0A916RXE3</accession>
<dbReference type="Proteomes" id="UP000613512">
    <property type="component" value="Unassembled WGS sequence"/>
</dbReference>
<evidence type="ECO:0000313" key="2">
    <source>
        <dbReference type="EMBL" id="GGA73921.1"/>
    </source>
</evidence>
<proteinExistence type="predicted"/>
<dbReference type="EMBL" id="BMEY01000007">
    <property type="protein sequence ID" value="GGA73921.1"/>
    <property type="molecule type" value="Genomic_DNA"/>
</dbReference>
<evidence type="ECO:0000313" key="3">
    <source>
        <dbReference type="Proteomes" id="UP000613512"/>
    </source>
</evidence>
<evidence type="ECO:0008006" key="4">
    <source>
        <dbReference type="Google" id="ProtNLM"/>
    </source>
</evidence>
<keyword evidence="1" id="KW-0472">Membrane</keyword>
<keyword evidence="1" id="KW-1133">Transmembrane helix</keyword>
<evidence type="ECO:0000256" key="1">
    <source>
        <dbReference type="SAM" id="Phobius"/>
    </source>
</evidence>
<dbReference type="AlphaFoldDB" id="A0A916RXE3"/>
<dbReference type="InterPro" id="IPR021324">
    <property type="entry name" value="DUF2929"/>
</dbReference>
<keyword evidence="1" id="KW-0812">Transmembrane</keyword>
<dbReference type="Pfam" id="PF11151">
    <property type="entry name" value="DUF2929"/>
    <property type="match status" value="1"/>
</dbReference>
<reference evidence="2" key="1">
    <citation type="journal article" date="2014" name="Int. J. Syst. Evol. Microbiol.">
        <title>Complete genome sequence of Corynebacterium casei LMG S-19264T (=DSM 44701T), isolated from a smear-ripened cheese.</title>
        <authorList>
            <consortium name="US DOE Joint Genome Institute (JGI-PGF)"/>
            <person name="Walter F."/>
            <person name="Albersmeier A."/>
            <person name="Kalinowski J."/>
            <person name="Ruckert C."/>
        </authorList>
    </citation>
    <scope>NUCLEOTIDE SEQUENCE</scope>
    <source>
        <strain evidence="2">CGMCC 1.12408</strain>
    </source>
</reference>
<organism evidence="2 3">
    <name type="scientific">Ornithinibacillus halotolerans</name>
    <dbReference type="NCBI Taxonomy" id="1274357"/>
    <lineage>
        <taxon>Bacteria</taxon>
        <taxon>Bacillati</taxon>
        <taxon>Bacillota</taxon>
        <taxon>Bacilli</taxon>
        <taxon>Bacillales</taxon>
        <taxon>Bacillaceae</taxon>
        <taxon>Ornithinibacillus</taxon>
    </lineage>
</organism>
<comment type="caution">
    <text evidence="2">The sequence shown here is derived from an EMBL/GenBank/DDBJ whole genome shotgun (WGS) entry which is preliminary data.</text>
</comment>
<name>A0A916RXE3_9BACI</name>
<gene>
    <name evidence="2" type="ORF">GCM10008025_17050</name>
</gene>
<sequence>MRYIVTIIWAVLITFVLSYVLSSMAGASFDMVSTLVMAAIFSVIVFVLGDGLLRDSKE</sequence>
<dbReference type="RefSeq" id="WP_188384265.1">
    <property type="nucleotide sequence ID" value="NZ_BMEY01000007.1"/>
</dbReference>